<dbReference type="OrthoDB" id="6011at2759"/>
<dbReference type="InterPro" id="IPR038664">
    <property type="entry name" value="Gar1/Naf1_Cbf5-bd_sf"/>
</dbReference>
<evidence type="ECO:0000256" key="8">
    <source>
        <dbReference type="ARBA" id="ARBA00023242"/>
    </source>
</evidence>
<keyword evidence="8" id="KW-0539">Nucleus</keyword>
<feature type="compositionally biased region" description="Basic and acidic residues" evidence="9">
    <location>
        <begin position="89"/>
        <end position="99"/>
    </location>
</feature>
<dbReference type="AlphaFoldDB" id="R7QEQ3"/>
<dbReference type="GO" id="GO:0005732">
    <property type="term" value="C:sno(s)RNA-containing ribonucleoprotein complex"/>
    <property type="evidence" value="ECO:0007669"/>
    <property type="project" value="InterPro"/>
</dbReference>
<comment type="subcellular location">
    <subcellularLocation>
        <location evidence="1">Nucleus</location>
    </subcellularLocation>
</comment>
<gene>
    <name evidence="10" type="ORF">CHC_T00004317001</name>
</gene>
<proteinExistence type="inferred from homology"/>
<dbReference type="GO" id="GO:0005634">
    <property type="term" value="C:nucleus"/>
    <property type="evidence" value="ECO:0007669"/>
    <property type="project" value="UniProtKB-SubCell"/>
</dbReference>
<feature type="compositionally biased region" description="Polar residues" evidence="9">
    <location>
        <begin position="705"/>
        <end position="726"/>
    </location>
</feature>
<dbReference type="Gramene" id="CDF35936">
    <property type="protein sequence ID" value="CDF35936"/>
    <property type="gene ID" value="CHC_T00004317001"/>
</dbReference>
<evidence type="ECO:0000313" key="10">
    <source>
        <dbReference type="EMBL" id="CDF35936.1"/>
    </source>
</evidence>
<evidence type="ECO:0000256" key="9">
    <source>
        <dbReference type="SAM" id="MobiDB-lite"/>
    </source>
</evidence>
<dbReference type="EMBL" id="HG001752">
    <property type="protein sequence ID" value="CDF35936.1"/>
    <property type="molecule type" value="Genomic_DNA"/>
</dbReference>
<evidence type="ECO:0000256" key="6">
    <source>
        <dbReference type="ARBA" id="ARBA00022553"/>
    </source>
</evidence>
<dbReference type="KEGG" id="ccp:CHC_T00004317001"/>
<dbReference type="GO" id="GO:0006364">
    <property type="term" value="P:rRNA processing"/>
    <property type="evidence" value="ECO:0007669"/>
    <property type="project" value="UniProtKB-KW"/>
</dbReference>
<evidence type="ECO:0000256" key="2">
    <source>
        <dbReference type="ARBA" id="ARBA00009801"/>
    </source>
</evidence>
<feature type="region of interest" description="Disordered" evidence="9">
    <location>
        <begin position="740"/>
        <end position="767"/>
    </location>
</feature>
<dbReference type="Gene3D" id="2.40.10.230">
    <property type="entry name" value="Probable tRNA pseudouridine synthase domain"/>
    <property type="match status" value="1"/>
</dbReference>
<organism evidence="10 11">
    <name type="scientific">Chondrus crispus</name>
    <name type="common">Carrageen Irish moss</name>
    <name type="synonym">Polymorpha crispa</name>
    <dbReference type="NCBI Taxonomy" id="2769"/>
    <lineage>
        <taxon>Eukaryota</taxon>
        <taxon>Rhodophyta</taxon>
        <taxon>Florideophyceae</taxon>
        <taxon>Rhodymeniophycidae</taxon>
        <taxon>Gigartinales</taxon>
        <taxon>Gigartinaceae</taxon>
        <taxon>Chondrus</taxon>
    </lineage>
</organism>
<feature type="compositionally biased region" description="Basic and acidic residues" evidence="9">
    <location>
        <begin position="148"/>
        <end position="180"/>
    </location>
</feature>
<dbReference type="GO" id="GO:0001522">
    <property type="term" value="P:pseudouridine synthesis"/>
    <property type="evidence" value="ECO:0007669"/>
    <property type="project" value="InterPro"/>
</dbReference>
<dbReference type="InterPro" id="IPR007504">
    <property type="entry name" value="H/ACA_rnp_Gar1/Naf1"/>
</dbReference>
<accession>R7QEQ3</accession>
<dbReference type="PANTHER" id="PTHR31633">
    <property type="entry name" value="H/ACA RIBONUCLEOPROTEIN COMPLEX NON-CORE SUBUNIT NAF1"/>
    <property type="match status" value="1"/>
</dbReference>
<evidence type="ECO:0000256" key="1">
    <source>
        <dbReference type="ARBA" id="ARBA00004123"/>
    </source>
</evidence>
<feature type="compositionally biased region" description="Low complexity" evidence="9">
    <location>
        <begin position="271"/>
        <end position="303"/>
    </location>
</feature>
<evidence type="ECO:0000256" key="7">
    <source>
        <dbReference type="ARBA" id="ARBA00022884"/>
    </source>
</evidence>
<keyword evidence="6" id="KW-0597">Phosphoprotein</keyword>
<protein>
    <recommendedName>
        <fullName evidence="3">H/ACA ribonucleoprotein complex non-core subunit NAF1</fullName>
    </recommendedName>
</protein>
<reference evidence="11" key="1">
    <citation type="journal article" date="2013" name="Proc. Natl. Acad. Sci. U.S.A.">
        <title>Genome structure and metabolic features in the red seaweed Chondrus crispus shed light on evolution of the Archaeplastida.</title>
        <authorList>
            <person name="Collen J."/>
            <person name="Porcel B."/>
            <person name="Carre W."/>
            <person name="Ball S.G."/>
            <person name="Chaparro C."/>
            <person name="Tonon T."/>
            <person name="Barbeyron T."/>
            <person name="Michel G."/>
            <person name="Noel B."/>
            <person name="Valentin K."/>
            <person name="Elias M."/>
            <person name="Artiguenave F."/>
            <person name="Arun A."/>
            <person name="Aury J.M."/>
            <person name="Barbosa-Neto J.F."/>
            <person name="Bothwell J.H."/>
            <person name="Bouget F.Y."/>
            <person name="Brillet L."/>
            <person name="Cabello-Hurtado F."/>
            <person name="Capella-Gutierrez S."/>
            <person name="Charrier B."/>
            <person name="Cladiere L."/>
            <person name="Cock J.M."/>
            <person name="Coelho S.M."/>
            <person name="Colleoni C."/>
            <person name="Czjzek M."/>
            <person name="Da Silva C."/>
            <person name="Delage L."/>
            <person name="Denoeud F."/>
            <person name="Deschamps P."/>
            <person name="Dittami S.M."/>
            <person name="Gabaldon T."/>
            <person name="Gachon C.M."/>
            <person name="Groisillier A."/>
            <person name="Herve C."/>
            <person name="Jabbari K."/>
            <person name="Katinka M."/>
            <person name="Kloareg B."/>
            <person name="Kowalczyk N."/>
            <person name="Labadie K."/>
            <person name="Leblanc C."/>
            <person name="Lopez P.J."/>
            <person name="McLachlan D.H."/>
            <person name="Meslet-Cladiere L."/>
            <person name="Moustafa A."/>
            <person name="Nehr Z."/>
            <person name="Nyvall Collen P."/>
            <person name="Panaud O."/>
            <person name="Partensky F."/>
            <person name="Poulain J."/>
            <person name="Rensing S.A."/>
            <person name="Rousvoal S."/>
            <person name="Samson G."/>
            <person name="Symeonidi A."/>
            <person name="Weissenbach J."/>
            <person name="Zambounis A."/>
            <person name="Wincker P."/>
            <person name="Boyen C."/>
        </authorList>
    </citation>
    <scope>NUCLEOTIDE SEQUENCE [LARGE SCALE GENOMIC DNA]</scope>
    <source>
        <strain evidence="11">cv. Stackhouse</strain>
    </source>
</reference>
<dbReference type="GeneID" id="17323471"/>
<dbReference type="Pfam" id="PF04410">
    <property type="entry name" value="Gar1"/>
    <property type="match status" value="1"/>
</dbReference>
<dbReference type="InterPro" id="IPR009000">
    <property type="entry name" value="Transl_B-barrel_sf"/>
</dbReference>
<dbReference type="GO" id="GO:0003723">
    <property type="term" value="F:RNA binding"/>
    <property type="evidence" value="ECO:0007669"/>
    <property type="project" value="UniProtKB-KW"/>
</dbReference>
<dbReference type="Proteomes" id="UP000012073">
    <property type="component" value="Unassembled WGS sequence"/>
</dbReference>
<feature type="compositionally biased region" description="Basic and acidic residues" evidence="9">
    <location>
        <begin position="107"/>
        <end position="126"/>
    </location>
</feature>
<comment type="similarity">
    <text evidence="2">Belongs to the NAF1 family.</text>
</comment>
<evidence type="ECO:0000256" key="5">
    <source>
        <dbReference type="ARBA" id="ARBA00022552"/>
    </source>
</evidence>
<name>R7QEQ3_CHOCR</name>
<feature type="compositionally biased region" description="Polar residues" evidence="9">
    <location>
        <begin position="181"/>
        <end position="192"/>
    </location>
</feature>
<feature type="compositionally biased region" description="Basic and acidic residues" evidence="9">
    <location>
        <begin position="1"/>
        <end position="22"/>
    </location>
</feature>
<feature type="compositionally biased region" description="Basic and acidic residues" evidence="9">
    <location>
        <begin position="227"/>
        <end position="258"/>
    </location>
</feature>
<evidence type="ECO:0000256" key="4">
    <source>
        <dbReference type="ARBA" id="ARBA00022517"/>
    </source>
</evidence>
<feature type="compositionally biased region" description="Polar residues" evidence="9">
    <location>
        <begin position="76"/>
        <end position="88"/>
    </location>
</feature>
<evidence type="ECO:0000256" key="3">
    <source>
        <dbReference type="ARBA" id="ARBA00021438"/>
    </source>
</evidence>
<dbReference type="RefSeq" id="XP_005715755.1">
    <property type="nucleotide sequence ID" value="XM_005715698.1"/>
</dbReference>
<evidence type="ECO:0000313" key="11">
    <source>
        <dbReference type="Proteomes" id="UP000012073"/>
    </source>
</evidence>
<feature type="compositionally biased region" description="Basic and acidic residues" evidence="9">
    <location>
        <begin position="44"/>
        <end position="55"/>
    </location>
</feature>
<feature type="region of interest" description="Disordered" evidence="9">
    <location>
        <begin position="703"/>
        <end position="728"/>
    </location>
</feature>
<keyword evidence="11" id="KW-1185">Reference proteome</keyword>
<keyword evidence="4" id="KW-0690">Ribosome biogenesis</keyword>
<keyword evidence="7" id="KW-0694">RNA-binding</keyword>
<feature type="compositionally biased region" description="Basic and acidic residues" evidence="9">
    <location>
        <begin position="196"/>
        <end position="206"/>
    </location>
</feature>
<dbReference type="PANTHER" id="PTHR31633:SF1">
    <property type="entry name" value="H_ACA RIBONUCLEOPROTEIN COMPLEX NON-CORE SUBUNIT NAF1"/>
    <property type="match status" value="1"/>
</dbReference>
<dbReference type="SUPFAM" id="SSF50447">
    <property type="entry name" value="Translation proteins"/>
    <property type="match status" value="1"/>
</dbReference>
<dbReference type="STRING" id="2769.R7QEQ3"/>
<sequence>MEVPRRFDISEKAPENEGRGDSKPLQTYRESKPADCAKNAAEAHALDRLAVKPESKPLPLESVHEAAQEERHESSFRCSELTSMTTPRLRSDKPERSFETETLVKAGKLDSARKSEEPVQKRDQFERTSVTKQDCAAKRIPEKQGQGDLKEVESLRLESKSEKLQSEIKSQKAVEDKDRLANNSDKQSNCPPQQLLREEERVDSKPLEVAGKAKQNLEGFKAVSSHPSERQGDVPEQACMKDEQMNTKDSQSPKKSPENIHNGKTLKSPSDKSIPSSESQSSSSEGSESGSSTLESDSSSPSSAEVVIATTALMMKDDEGPMDKAALRTKNEQNVNDIEIKKPTIQVTAAHKLLALGKVSGVMDKTVIIMSTEAEKAKSSGMPCVESERDIAEASALDSGSIVCFGDRTVLGEIFETFGQVRSPYYIIRFNNEEEISEVNAKVGRDVFYVPELSKTVRAKDVHIKGYDSSNFFDEEVGNKEFSDDEAEAEARRSRKRARQGGLPTSLSAKSIQRGAVTPKRFMPRQRLQNEKQGWRTRSQSAYVPGRGGDGFNPNLGPTAPHMSMSATGAAASNGAFHRGQPNHGSWGGQRGNEFENRMVNAVHPPNAMRHGNARVAPNNAYSNSMYTPSALMHQPGAPWVNGGQTYQGSPNSAMVPHGPYPGGRVPFPAPNGFLPYNQPPTQFQGTPIPPSTYSPQWAGMGNAHPSSSIQGQPLQYPTGPNSQMYPSAPIIYPPGAYNYPQSSFVPETPPPNFPAPANDFPRPPHK</sequence>
<feature type="region of interest" description="Disordered" evidence="9">
    <location>
        <begin position="1"/>
        <end position="303"/>
    </location>
</feature>
<feature type="compositionally biased region" description="Basic and acidic residues" evidence="9">
    <location>
        <begin position="62"/>
        <end position="75"/>
    </location>
</feature>
<dbReference type="InterPro" id="IPR040309">
    <property type="entry name" value="Naf1"/>
</dbReference>
<keyword evidence="5" id="KW-0698">rRNA processing</keyword>
<feature type="region of interest" description="Disordered" evidence="9">
    <location>
        <begin position="480"/>
        <end position="557"/>
    </location>
</feature>
<dbReference type="GO" id="GO:0000493">
    <property type="term" value="P:box H/ACA snoRNP assembly"/>
    <property type="evidence" value="ECO:0007669"/>
    <property type="project" value="InterPro"/>
</dbReference>